<gene>
    <name evidence="3" type="ORF">CASFOL_022186</name>
</gene>
<feature type="compositionally biased region" description="Polar residues" evidence="2">
    <location>
        <begin position="58"/>
        <end position="75"/>
    </location>
</feature>
<dbReference type="PANTHER" id="PTHR36406">
    <property type="entry name" value="MEDIATOR OF RNA POLYMERASE II TRANSCRIPTION SUBUNIT 30"/>
    <property type="match status" value="1"/>
</dbReference>
<evidence type="ECO:0000313" key="3">
    <source>
        <dbReference type="EMBL" id="KAL3633424.1"/>
    </source>
</evidence>
<proteinExistence type="predicted"/>
<feature type="region of interest" description="Disordered" evidence="2">
    <location>
        <begin position="58"/>
        <end position="101"/>
    </location>
</feature>
<feature type="compositionally biased region" description="Polar residues" evidence="2">
    <location>
        <begin position="83"/>
        <end position="97"/>
    </location>
</feature>
<reference evidence="4" key="1">
    <citation type="journal article" date="2024" name="IScience">
        <title>Strigolactones Initiate the Formation of Haustorium-like Structures in Castilleja.</title>
        <authorList>
            <person name="Buerger M."/>
            <person name="Peterson D."/>
            <person name="Chory J."/>
        </authorList>
    </citation>
    <scope>NUCLEOTIDE SEQUENCE [LARGE SCALE GENOMIC DNA]</scope>
</reference>
<evidence type="ECO:0000313" key="4">
    <source>
        <dbReference type="Proteomes" id="UP001632038"/>
    </source>
</evidence>
<dbReference type="EMBL" id="JAVIJP010000029">
    <property type="protein sequence ID" value="KAL3633424.1"/>
    <property type="molecule type" value="Genomic_DNA"/>
</dbReference>
<dbReference type="PANTHER" id="PTHR36406:SF2">
    <property type="entry name" value="MEDIATOR OF RNA POLYMERASE II TRANSCRIPTION SUBUNIT 30"/>
    <property type="match status" value="1"/>
</dbReference>
<protein>
    <recommendedName>
        <fullName evidence="5">Mediator of RNA polymerase II transcription subunit 30</fullName>
    </recommendedName>
</protein>
<accession>A0ABD3CWG9</accession>
<evidence type="ECO:0000256" key="2">
    <source>
        <dbReference type="SAM" id="MobiDB-lite"/>
    </source>
</evidence>
<comment type="caution">
    <text evidence="3">The sequence shown here is derived from an EMBL/GenBank/DDBJ whole genome shotgun (WGS) entry which is preliminary data.</text>
</comment>
<dbReference type="AlphaFoldDB" id="A0ABD3CWG9"/>
<name>A0ABD3CWG9_9LAMI</name>
<keyword evidence="1" id="KW-0175">Coiled coil</keyword>
<feature type="coiled-coil region" evidence="1">
    <location>
        <begin position="148"/>
        <end position="175"/>
    </location>
</feature>
<sequence length="192" mass="20589">MEDNPSAMISSPTSANCAAKTTQELAIEGQKHLEETIGAAFLILSAMNDELCNPSLWSTTAPHPPKNTANISNGHHLNGDVLSDTSSASQHHPNSSDIGGGALDEARLQYKSSVASLREVLVAISNAHKAKEPEAIPMSMSPDDQMETEKLEEQAASLRKELAGKNEYLKNLIDQLRGLLADISMWQSPCAV</sequence>
<evidence type="ECO:0008006" key="5">
    <source>
        <dbReference type="Google" id="ProtNLM"/>
    </source>
</evidence>
<evidence type="ECO:0000256" key="1">
    <source>
        <dbReference type="SAM" id="Coils"/>
    </source>
</evidence>
<dbReference type="InterPro" id="IPR034568">
    <property type="entry name" value="MED30"/>
</dbReference>
<organism evidence="3 4">
    <name type="scientific">Castilleja foliolosa</name>
    <dbReference type="NCBI Taxonomy" id="1961234"/>
    <lineage>
        <taxon>Eukaryota</taxon>
        <taxon>Viridiplantae</taxon>
        <taxon>Streptophyta</taxon>
        <taxon>Embryophyta</taxon>
        <taxon>Tracheophyta</taxon>
        <taxon>Spermatophyta</taxon>
        <taxon>Magnoliopsida</taxon>
        <taxon>eudicotyledons</taxon>
        <taxon>Gunneridae</taxon>
        <taxon>Pentapetalae</taxon>
        <taxon>asterids</taxon>
        <taxon>lamiids</taxon>
        <taxon>Lamiales</taxon>
        <taxon>Orobanchaceae</taxon>
        <taxon>Pedicularideae</taxon>
        <taxon>Castillejinae</taxon>
        <taxon>Castilleja</taxon>
    </lineage>
</organism>
<keyword evidence="4" id="KW-1185">Reference proteome</keyword>
<dbReference type="Proteomes" id="UP001632038">
    <property type="component" value="Unassembled WGS sequence"/>
</dbReference>